<comment type="subcellular location">
    <subcellularLocation>
        <location evidence="2">Cytoplasm</location>
    </subcellularLocation>
    <subcellularLocation>
        <location evidence="1">Nucleus</location>
    </subcellularLocation>
</comment>
<evidence type="ECO:0000256" key="1">
    <source>
        <dbReference type="ARBA" id="ARBA00004123"/>
    </source>
</evidence>
<keyword evidence="5" id="KW-0539">Nucleus</keyword>
<dbReference type="InterPro" id="IPR006773">
    <property type="entry name" value="Rpn13/ADRM1"/>
</dbReference>
<dbReference type="EMBL" id="JAANQT010002187">
    <property type="protein sequence ID" value="KAG1302958.1"/>
    <property type="molecule type" value="Genomic_DNA"/>
</dbReference>
<dbReference type="Gene3D" id="2.30.29.70">
    <property type="entry name" value="Proteasomal ubiquitin receptor Rpn13/ADRM1"/>
    <property type="match status" value="1"/>
</dbReference>
<dbReference type="GO" id="GO:0061133">
    <property type="term" value="F:endopeptidase activator activity"/>
    <property type="evidence" value="ECO:0007669"/>
    <property type="project" value="TreeGrafter"/>
</dbReference>
<dbReference type="PANTHER" id="PTHR12225:SF0">
    <property type="entry name" value="PROTEASOMAL UBIQUITIN RECEPTOR ADRM1"/>
    <property type="match status" value="1"/>
</dbReference>
<evidence type="ECO:0000259" key="7">
    <source>
        <dbReference type="PROSITE" id="PS51916"/>
    </source>
</evidence>
<dbReference type="FunFam" id="2.30.29.70:FF:000001">
    <property type="entry name" value="Proteasomal ubiquitin receptor ADRM1"/>
    <property type="match status" value="1"/>
</dbReference>
<evidence type="ECO:0000256" key="2">
    <source>
        <dbReference type="ARBA" id="ARBA00004496"/>
    </source>
</evidence>
<gene>
    <name evidence="9" type="ORF">G6F64_010488</name>
</gene>
<name>A0A9P7BN28_RHIOR</name>
<dbReference type="PROSITE" id="PS51916">
    <property type="entry name" value="DEUBAD"/>
    <property type="match status" value="1"/>
</dbReference>
<dbReference type="InterPro" id="IPR044868">
    <property type="entry name" value="Rpn13/ADRM1_Pru"/>
</dbReference>
<comment type="caution">
    <text evidence="9">The sequence shown here is derived from an EMBL/GenBank/DDBJ whole genome shotgun (WGS) entry which is preliminary data.</text>
</comment>
<dbReference type="CDD" id="cd13314">
    <property type="entry name" value="PH_Rpn13"/>
    <property type="match status" value="1"/>
</dbReference>
<evidence type="ECO:0000256" key="6">
    <source>
        <dbReference type="SAM" id="MobiDB-lite"/>
    </source>
</evidence>
<feature type="compositionally biased region" description="Low complexity" evidence="6">
    <location>
        <begin position="190"/>
        <end position="210"/>
    </location>
</feature>
<dbReference type="InterPro" id="IPR038108">
    <property type="entry name" value="RPN13_DEUBAD_sf"/>
</dbReference>
<keyword evidence="4" id="KW-0647">Proteasome</keyword>
<dbReference type="InterPro" id="IPR044867">
    <property type="entry name" value="DEUBAD_dom"/>
</dbReference>
<sequence>MSLFQSVSSKRYLVEFNAGKCIVEGNLVKPDLRKGKIFMDQPEDQLLHLYWKERSPQANIEDDIIIFPGEATFNKVSQCTTGRVYLLKFNNSNEKHFYWMQNKSDGKDQEYANSVNELIGDSEDDINMSAELDENTSHAEIMRLLNPSITEENILEFLNNMSRSRRPQAEEHRRSSRARREQTEDPTPVTTTTATTTTATTTTATTTTATPNSALPQEPNPTPAVPTEIEQGDQPDYGQLAQMLTNFNGQQRGTIALTDILNNQSLTPLLNDDQICESLSAYLPEQSEKSAEEVRQVVRSPQFSQALQTLTVALQTGQLGPLLSLLGLDSSAGYGVEAFLNAIEKQAKEKRGDAMEED</sequence>
<proteinExistence type="predicted"/>
<dbReference type="InterPro" id="IPR038633">
    <property type="entry name" value="Rpn13/ADRM1_Pru_sf"/>
</dbReference>
<evidence type="ECO:0000313" key="9">
    <source>
        <dbReference type="EMBL" id="KAG1302958.1"/>
    </source>
</evidence>
<dbReference type="GO" id="GO:0008541">
    <property type="term" value="C:proteasome regulatory particle, lid subcomplex"/>
    <property type="evidence" value="ECO:0007669"/>
    <property type="project" value="TreeGrafter"/>
</dbReference>
<evidence type="ECO:0000256" key="3">
    <source>
        <dbReference type="ARBA" id="ARBA00022490"/>
    </source>
</evidence>
<evidence type="ECO:0000313" key="10">
    <source>
        <dbReference type="Proteomes" id="UP000716291"/>
    </source>
</evidence>
<dbReference type="GO" id="GO:0005737">
    <property type="term" value="C:cytoplasm"/>
    <property type="evidence" value="ECO:0007669"/>
    <property type="project" value="UniProtKB-SubCell"/>
</dbReference>
<evidence type="ECO:0008006" key="11">
    <source>
        <dbReference type="Google" id="ProtNLM"/>
    </source>
</evidence>
<dbReference type="GO" id="GO:0005634">
    <property type="term" value="C:nucleus"/>
    <property type="evidence" value="ECO:0007669"/>
    <property type="project" value="UniProtKB-SubCell"/>
</dbReference>
<dbReference type="Pfam" id="PF04683">
    <property type="entry name" value="Rpn13_ADRM1_Pru"/>
    <property type="match status" value="1"/>
</dbReference>
<evidence type="ECO:0000256" key="4">
    <source>
        <dbReference type="ARBA" id="ARBA00022942"/>
    </source>
</evidence>
<feature type="domain" description="Pru" evidence="8">
    <location>
        <begin position="8"/>
        <end position="122"/>
    </location>
</feature>
<dbReference type="Gene3D" id="1.10.2020.20">
    <property type="match status" value="1"/>
</dbReference>
<organism evidence="9 10">
    <name type="scientific">Rhizopus oryzae</name>
    <name type="common">Mucormycosis agent</name>
    <name type="synonym">Rhizopus arrhizus var. delemar</name>
    <dbReference type="NCBI Taxonomy" id="64495"/>
    <lineage>
        <taxon>Eukaryota</taxon>
        <taxon>Fungi</taxon>
        <taxon>Fungi incertae sedis</taxon>
        <taxon>Mucoromycota</taxon>
        <taxon>Mucoromycotina</taxon>
        <taxon>Mucoromycetes</taxon>
        <taxon>Mucorales</taxon>
        <taxon>Mucorineae</taxon>
        <taxon>Rhizopodaceae</taxon>
        <taxon>Rhizopus</taxon>
    </lineage>
</organism>
<feature type="compositionally biased region" description="Basic and acidic residues" evidence="6">
    <location>
        <begin position="167"/>
        <end position="183"/>
    </location>
</feature>
<dbReference type="PANTHER" id="PTHR12225">
    <property type="entry name" value="ADHESION REGULATING MOLECULE 1 110 KDA CELL MEMBRANE GLYCOPROTEIN"/>
    <property type="match status" value="1"/>
</dbReference>
<dbReference type="Pfam" id="PF16550">
    <property type="entry name" value="RPN13_C"/>
    <property type="match status" value="1"/>
</dbReference>
<dbReference type="GO" id="GO:0070628">
    <property type="term" value="F:proteasome binding"/>
    <property type="evidence" value="ECO:0007669"/>
    <property type="project" value="TreeGrafter"/>
</dbReference>
<keyword evidence="3" id="KW-0963">Cytoplasm</keyword>
<dbReference type="OrthoDB" id="340431at2759"/>
<reference evidence="9" key="1">
    <citation type="journal article" date="2020" name="Microb. Genom.">
        <title>Genetic diversity of clinical and environmental Mucorales isolates obtained from an investigation of mucormycosis cases among solid organ transplant recipients.</title>
        <authorList>
            <person name="Nguyen M.H."/>
            <person name="Kaul D."/>
            <person name="Muto C."/>
            <person name="Cheng S.J."/>
            <person name="Richter R.A."/>
            <person name="Bruno V.M."/>
            <person name="Liu G."/>
            <person name="Beyhan S."/>
            <person name="Sundermann A.J."/>
            <person name="Mounaud S."/>
            <person name="Pasculle A.W."/>
            <person name="Nierman W.C."/>
            <person name="Driscoll E."/>
            <person name="Cumbie R."/>
            <person name="Clancy C.J."/>
            <person name="Dupont C.L."/>
        </authorList>
    </citation>
    <scope>NUCLEOTIDE SEQUENCE</scope>
    <source>
        <strain evidence="9">GL11</strain>
    </source>
</reference>
<keyword evidence="10" id="KW-1185">Reference proteome</keyword>
<dbReference type="AlphaFoldDB" id="A0A9P7BN28"/>
<evidence type="ECO:0000256" key="5">
    <source>
        <dbReference type="ARBA" id="ARBA00023242"/>
    </source>
</evidence>
<dbReference type="InterPro" id="IPR032368">
    <property type="entry name" value="RPN13_DEUBAD"/>
</dbReference>
<feature type="domain" description="DEUBAD" evidence="7">
    <location>
        <begin position="248"/>
        <end position="353"/>
    </location>
</feature>
<protein>
    <recommendedName>
        <fullName evidence="11">Adhesion regulating molecule</fullName>
    </recommendedName>
</protein>
<evidence type="ECO:0000259" key="8">
    <source>
        <dbReference type="PROSITE" id="PS51917"/>
    </source>
</evidence>
<accession>A0A9P7BN28</accession>
<dbReference type="Proteomes" id="UP000716291">
    <property type="component" value="Unassembled WGS sequence"/>
</dbReference>
<feature type="region of interest" description="Disordered" evidence="6">
    <location>
        <begin position="160"/>
        <end position="229"/>
    </location>
</feature>
<dbReference type="PROSITE" id="PS51917">
    <property type="entry name" value="PRU"/>
    <property type="match status" value="1"/>
</dbReference>